<dbReference type="SUPFAM" id="SSF57701">
    <property type="entry name" value="Zn2/Cys6 DNA-binding domain"/>
    <property type="match status" value="1"/>
</dbReference>
<dbReference type="GO" id="GO:0008270">
    <property type="term" value="F:zinc ion binding"/>
    <property type="evidence" value="ECO:0007669"/>
    <property type="project" value="InterPro"/>
</dbReference>
<dbReference type="EMBL" id="FJVC01000088">
    <property type="protein sequence ID" value="CZT42359.1"/>
    <property type="molecule type" value="Genomic_DNA"/>
</dbReference>
<evidence type="ECO:0000313" key="4">
    <source>
        <dbReference type="Proteomes" id="UP000177625"/>
    </source>
</evidence>
<protein>
    <recommendedName>
        <fullName evidence="2">Zn(2)-C6 fungal-type domain-containing protein</fullName>
    </recommendedName>
</protein>
<keyword evidence="1" id="KW-0539">Nucleus</keyword>
<dbReference type="Proteomes" id="UP000177625">
    <property type="component" value="Unassembled WGS sequence"/>
</dbReference>
<accession>A0A1E1LZV0</accession>
<evidence type="ECO:0000259" key="2">
    <source>
        <dbReference type="PROSITE" id="PS50048"/>
    </source>
</evidence>
<dbReference type="SMART" id="SM00066">
    <property type="entry name" value="GAL4"/>
    <property type="match status" value="1"/>
</dbReference>
<dbReference type="PROSITE" id="PS50048">
    <property type="entry name" value="ZN2_CY6_FUNGAL_2"/>
    <property type="match status" value="1"/>
</dbReference>
<dbReference type="InterPro" id="IPR053178">
    <property type="entry name" value="Osmoadaptation_assoc"/>
</dbReference>
<proteinExistence type="predicted"/>
<dbReference type="PANTHER" id="PTHR38111">
    <property type="entry name" value="ZN(2)-C6 FUNGAL-TYPE DOMAIN-CONTAINING PROTEIN-RELATED"/>
    <property type="match status" value="1"/>
</dbReference>
<dbReference type="PANTHER" id="PTHR38111:SF2">
    <property type="entry name" value="FINGER DOMAIN PROTEIN, PUTATIVE (AFU_ORTHOLOGUE AFUA_1G01560)-RELATED"/>
    <property type="match status" value="1"/>
</dbReference>
<dbReference type="Pfam" id="PF00172">
    <property type="entry name" value="Zn_clus"/>
    <property type="match status" value="1"/>
</dbReference>
<dbReference type="InterPro" id="IPR001138">
    <property type="entry name" value="Zn2Cys6_DnaBD"/>
</dbReference>
<evidence type="ECO:0000256" key="1">
    <source>
        <dbReference type="ARBA" id="ARBA00023242"/>
    </source>
</evidence>
<sequence>MGCNGMRSGACQTCRKRRVKCDLTEPACQRCAKAKVQCEGYANKGGLKFVDEKEKAEKRVKLKREAYLQAIQVEDERIRARKQSTGNEAVIKMQSANLSGVERETADSARDIAKPPLSRQNRHGVGLNHENELSVIAFQDNIHMSFLLSKFWTGAKMFTPWMMKGCRWNENCTTTQTMKALSGLYFGRIHRRKQSMDFGFQCYSKALRLLSKDLVSTRAWELPSLTNVLSLSVFEIMASPSGQGFLQHEGGVARLIQSSNPERFQSQDELAVFEYARLAVAFGCADLRIRCFLAEPEWMTIPWLKHPEAKDLKSLIYDSFCDFPGILQDLEAIRTGQQTDPNAATYLYETVCKQLRKLYRWRAQWENQNSGCCITKPSQDPNSPFPTAFHFQNLPQAAGLAHYNTVLLVLLRAGRILKGLCFSSTICSETIPVTRTNSGLLLPQDVKTLHGVAGEILRSVEYCISEPHTSGGYFQMLFPLRAAIEVYKDGCKERKYLYKIFNEIADNGGFEMSRGLTRAGLCGRMIEDEESVTDVGKADVTEGHLLRSGGEKPPEAAHAANHMTATYLNFSSRFMQKRPNGSLRSLIST</sequence>
<dbReference type="InterPro" id="IPR036864">
    <property type="entry name" value="Zn2-C6_fun-type_DNA-bd_sf"/>
</dbReference>
<organism evidence="3 4">
    <name type="scientific">Rhynchosporium secalis</name>
    <name type="common">Barley scald fungus</name>
    <dbReference type="NCBI Taxonomy" id="38038"/>
    <lineage>
        <taxon>Eukaryota</taxon>
        <taxon>Fungi</taxon>
        <taxon>Dikarya</taxon>
        <taxon>Ascomycota</taxon>
        <taxon>Pezizomycotina</taxon>
        <taxon>Leotiomycetes</taxon>
        <taxon>Helotiales</taxon>
        <taxon>Ploettnerulaceae</taxon>
        <taxon>Rhynchosporium</taxon>
    </lineage>
</organism>
<name>A0A1E1LZV0_RHYSE</name>
<dbReference type="CDD" id="cd00067">
    <property type="entry name" value="GAL4"/>
    <property type="match status" value="1"/>
</dbReference>
<evidence type="ECO:0000313" key="3">
    <source>
        <dbReference type="EMBL" id="CZT42359.1"/>
    </source>
</evidence>
<dbReference type="Gene3D" id="4.10.240.10">
    <property type="entry name" value="Zn(2)-C6 fungal-type DNA-binding domain"/>
    <property type="match status" value="1"/>
</dbReference>
<dbReference type="GO" id="GO:0000981">
    <property type="term" value="F:DNA-binding transcription factor activity, RNA polymerase II-specific"/>
    <property type="evidence" value="ECO:0007669"/>
    <property type="project" value="InterPro"/>
</dbReference>
<dbReference type="AlphaFoldDB" id="A0A1E1LZV0"/>
<reference evidence="4" key="1">
    <citation type="submission" date="2016-03" db="EMBL/GenBank/DDBJ databases">
        <authorList>
            <person name="Guldener U."/>
        </authorList>
    </citation>
    <scope>NUCLEOTIDE SEQUENCE [LARGE SCALE GENOMIC DNA]</scope>
</reference>
<feature type="domain" description="Zn(2)-C6 fungal-type" evidence="2">
    <location>
        <begin position="10"/>
        <end position="38"/>
    </location>
</feature>
<dbReference type="PROSITE" id="PS00463">
    <property type="entry name" value="ZN2_CY6_FUNGAL_1"/>
    <property type="match status" value="1"/>
</dbReference>
<keyword evidence="4" id="KW-1185">Reference proteome</keyword>
<gene>
    <name evidence="3" type="ORF">RSE6_02227</name>
</gene>